<dbReference type="Proteomes" id="UP000276133">
    <property type="component" value="Unassembled WGS sequence"/>
</dbReference>
<dbReference type="AlphaFoldDB" id="A0A3M7PXU2"/>
<accession>A0A3M7PXU2</accession>
<name>A0A3M7PXU2_BRAPC</name>
<evidence type="ECO:0000256" key="1">
    <source>
        <dbReference type="SAM" id="SignalP"/>
    </source>
</evidence>
<organism evidence="2 3">
    <name type="scientific">Brachionus plicatilis</name>
    <name type="common">Marine rotifer</name>
    <name type="synonym">Brachionus muelleri</name>
    <dbReference type="NCBI Taxonomy" id="10195"/>
    <lineage>
        <taxon>Eukaryota</taxon>
        <taxon>Metazoa</taxon>
        <taxon>Spiralia</taxon>
        <taxon>Gnathifera</taxon>
        <taxon>Rotifera</taxon>
        <taxon>Eurotatoria</taxon>
        <taxon>Monogononta</taxon>
        <taxon>Pseudotrocha</taxon>
        <taxon>Ploima</taxon>
        <taxon>Brachionidae</taxon>
        <taxon>Brachionus</taxon>
    </lineage>
</organism>
<evidence type="ECO:0000313" key="2">
    <source>
        <dbReference type="EMBL" id="RNA03976.1"/>
    </source>
</evidence>
<keyword evidence="1" id="KW-0732">Signal</keyword>
<sequence length="278" mass="30193">MKAFLVILFSLCFGSLLVNAKLKQTPAEILSNPTTLAYIAQKLQENPEALQAVLFFLVSNGINIQALIAGDVSQLSDQTLADKFKDYLQENLTLRAFVIDILNHLGIQLPRVDWSSVGSAVLDALPVIIDNIPNIISVISLFGKRDLNLQEILSSTVVANVLQVASQYGISLQTILLAVNAIQDGDFSSLLNLLPPNFNFSEFLSALNIQQIIAGLDIQSILSTVSSYLPQDVDLQTIISYITTGNWSALLALVPENFNDILSVILANIDLSQILPSA</sequence>
<comment type="caution">
    <text evidence="2">The sequence shown here is derived from an EMBL/GenBank/DDBJ whole genome shotgun (WGS) entry which is preliminary data.</text>
</comment>
<protein>
    <submittedName>
        <fullName evidence="2">Phosphatidylserine/phosphatidylglycerophosphate/ cardiolinpin synthase-like protein</fullName>
    </submittedName>
</protein>
<proteinExistence type="predicted"/>
<feature type="signal peptide" evidence="1">
    <location>
        <begin position="1"/>
        <end position="20"/>
    </location>
</feature>
<evidence type="ECO:0000313" key="3">
    <source>
        <dbReference type="Proteomes" id="UP000276133"/>
    </source>
</evidence>
<reference evidence="2 3" key="1">
    <citation type="journal article" date="2018" name="Sci. Rep.">
        <title>Genomic signatures of local adaptation to the degree of environmental predictability in rotifers.</title>
        <authorList>
            <person name="Franch-Gras L."/>
            <person name="Hahn C."/>
            <person name="Garcia-Roger E.M."/>
            <person name="Carmona M.J."/>
            <person name="Serra M."/>
            <person name="Gomez A."/>
        </authorList>
    </citation>
    <scope>NUCLEOTIDE SEQUENCE [LARGE SCALE GENOMIC DNA]</scope>
    <source>
        <strain evidence="2">HYR1</strain>
    </source>
</reference>
<feature type="chain" id="PRO_5018112600" evidence="1">
    <location>
        <begin position="21"/>
        <end position="278"/>
    </location>
</feature>
<gene>
    <name evidence="2" type="ORF">BpHYR1_017003</name>
</gene>
<keyword evidence="3" id="KW-1185">Reference proteome</keyword>
<dbReference type="EMBL" id="REGN01008276">
    <property type="protein sequence ID" value="RNA03976.1"/>
    <property type="molecule type" value="Genomic_DNA"/>
</dbReference>